<dbReference type="GO" id="GO:0005739">
    <property type="term" value="C:mitochondrion"/>
    <property type="evidence" value="ECO:0007669"/>
    <property type="project" value="TreeGrafter"/>
</dbReference>
<dbReference type="EMBL" id="VXIS01000408">
    <property type="protein sequence ID" value="KAA8893733.1"/>
    <property type="molecule type" value="Genomic_DNA"/>
</dbReference>
<dbReference type="SUPFAM" id="SSF51735">
    <property type="entry name" value="NAD(P)-binding Rossmann-fold domains"/>
    <property type="match status" value="1"/>
</dbReference>
<name>A0A5J5EEV8_9PEZI</name>
<organism evidence="2 3">
    <name type="scientific">Sphaerosporella brunnea</name>
    <dbReference type="NCBI Taxonomy" id="1250544"/>
    <lineage>
        <taxon>Eukaryota</taxon>
        <taxon>Fungi</taxon>
        <taxon>Dikarya</taxon>
        <taxon>Ascomycota</taxon>
        <taxon>Pezizomycotina</taxon>
        <taxon>Pezizomycetes</taxon>
        <taxon>Pezizales</taxon>
        <taxon>Pyronemataceae</taxon>
        <taxon>Sphaerosporella</taxon>
    </lineage>
</organism>
<dbReference type="PANTHER" id="PTHR12126:SF16">
    <property type="entry name" value="MIOREX COMPLEX COMPONENT 2"/>
    <property type="match status" value="1"/>
</dbReference>
<dbReference type="Pfam" id="PF13460">
    <property type="entry name" value="NAD_binding_10"/>
    <property type="match status" value="1"/>
</dbReference>
<dbReference type="FunCoup" id="A0A5J5EEV8">
    <property type="interactions" value="90"/>
</dbReference>
<dbReference type="Gene3D" id="3.40.50.720">
    <property type="entry name" value="NAD(P)-binding Rossmann-like Domain"/>
    <property type="match status" value="1"/>
</dbReference>
<dbReference type="InterPro" id="IPR051207">
    <property type="entry name" value="ComplexI_NDUFA9_subunit"/>
</dbReference>
<sequence>MASNKTRTLLVCGGSGFLGSRICKIASARNWTVTSLSRHGEPSWGEFQHQRPEWASKVNWRKGDVMDPSTYREALKDVDAVVHSLGILLEADYKGVLSGKEPIVSGLKKAFDSTRHTDENTVRAGHAAFSYETMNRDTAVTLAEEAVNAKAKSFLYISAIDSFATLPKRYITTKREAEELISRIGKDDAMRTVFLRPSFLYDSSRPFTMPLAGILGVASAVNGLFGRKLPFLGAAGFKPLAVDDVAGAAVKALEDENVQGVVDVDGIGELATRVWREGML</sequence>
<feature type="domain" description="NAD(P)-binding" evidence="1">
    <location>
        <begin position="13"/>
        <end position="203"/>
    </location>
</feature>
<accession>A0A5J5EEV8</accession>
<dbReference type="OrthoDB" id="276721at2759"/>
<proteinExistence type="predicted"/>
<evidence type="ECO:0000313" key="2">
    <source>
        <dbReference type="EMBL" id="KAA8893733.1"/>
    </source>
</evidence>
<evidence type="ECO:0000313" key="3">
    <source>
        <dbReference type="Proteomes" id="UP000326924"/>
    </source>
</evidence>
<dbReference type="InParanoid" id="A0A5J5EEV8"/>
<dbReference type="InterPro" id="IPR036291">
    <property type="entry name" value="NAD(P)-bd_dom_sf"/>
</dbReference>
<comment type="caution">
    <text evidence="2">The sequence shown here is derived from an EMBL/GenBank/DDBJ whole genome shotgun (WGS) entry which is preliminary data.</text>
</comment>
<dbReference type="AlphaFoldDB" id="A0A5J5EEV8"/>
<dbReference type="GO" id="GO:0044877">
    <property type="term" value="F:protein-containing complex binding"/>
    <property type="evidence" value="ECO:0007669"/>
    <property type="project" value="TreeGrafter"/>
</dbReference>
<dbReference type="Proteomes" id="UP000326924">
    <property type="component" value="Unassembled WGS sequence"/>
</dbReference>
<dbReference type="PANTHER" id="PTHR12126">
    <property type="entry name" value="NADH-UBIQUINONE OXIDOREDUCTASE 39 KDA SUBUNIT-RELATED"/>
    <property type="match status" value="1"/>
</dbReference>
<gene>
    <name evidence="2" type="ORF">FN846DRAFT_490424</name>
</gene>
<protein>
    <recommendedName>
        <fullName evidence="1">NAD(P)-binding domain-containing protein</fullName>
    </recommendedName>
</protein>
<evidence type="ECO:0000259" key="1">
    <source>
        <dbReference type="Pfam" id="PF13460"/>
    </source>
</evidence>
<reference evidence="2 3" key="1">
    <citation type="submission" date="2019-09" db="EMBL/GenBank/DDBJ databases">
        <title>Draft genome of the ectomycorrhizal ascomycete Sphaerosporella brunnea.</title>
        <authorList>
            <consortium name="DOE Joint Genome Institute"/>
            <person name="Benucci G.M."/>
            <person name="Marozzi G."/>
            <person name="Antonielli L."/>
            <person name="Sanchez S."/>
            <person name="Marco P."/>
            <person name="Wang X."/>
            <person name="Falini L.B."/>
            <person name="Barry K."/>
            <person name="Haridas S."/>
            <person name="Lipzen A."/>
            <person name="Labutti K."/>
            <person name="Grigoriev I.V."/>
            <person name="Murat C."/>
            <person name="Martin F."/>
            <person name="Albertini E."/>
            <person name="Donnini D."/>
            <person name="Bonito G."/>
        </authorList>
    </citation>
    <scope>NUCLEOTIDE SEQUENCE [LARGE SCALE GENOMIC DNA]</scope>
    <source>
        <strain evidence="2 3">Sb_GMNB300</strain>
    </source>
</reference>
<keyword evidence="3" id="KW-1185">Reference proteome</keyword>
<dbReference type="InterPro" id="IPR016040">
    <property type="entry name" value="NAD(P)-bd_dom"/>
</dbReference>